<evidence type="ECO:0000256" key="1">
    <source>
        <dbReference type="SAM" id="Phobius"/>
    </source>
</evidence>
<comment type="caution">
    <text evidence="2">The sequence shown here is derived from an EMBL/GenBank/DDBJ whole genome shotgun (WGS) entry which is preliminary data.</text>
</comment>
<keyword evidence="1" id="KW-0812">Transmembrane</keyword>
<gene>
    <name evidence="2" type="ORF">EGI15_07265</name>
</gene>
<dbReference type="GeneID" id="301712467"/>
<keyword evidence="1" id="KW-1133">Transmembrane helix</keyword>
<protein>
    <submittedName>
        <fullName evidence="2">Uncharacterized protein</fullName>
    </submittedName>
</protein>
<feature type="transmembrane region" description="Helical" evidence="1">
    <location>
        <begin position="12"/>
        <end position="31"/>
    </location>
</feature>
<dbReference type="Proteomes" id="UP000281899">
    <property type="component" value="Unassembled WGS sequence"/>
</dbReference>
<evidence type="ECO:0000313" key="2">
    <source>
        <dbReference type="EMBL" id="ROH94284.1"/>
    </source>
</evidence>
<keyword evidence="1" id="KW-0472">Membrane</keyword>
<evidence type="ECO:0000313" key="3">
    <source>
        <dbReference type="Proteomes" id="UP000281899"/>
    </source>
</evidence>
<sequence length="153" mass="17676">MENKLEILKASVPFATLTGVVVGALLNSRLARKDKIRDHLFSYKVKSYSVLAESIIEIRTNLEELRSSLYPLAKKETYDASYVWEKLRKVVAAQALFLSDNTSKNLRELSTEIFAIVEYETLNRLMLQKKKYEEEQALYTVAIFACTKFIREL</sequence>
<reference evidence="2 3" key="1">
    <citation type="submission" date="2018-11" db="EMBL/GenBank/DDBJ databases">
        <title>Proposal to divide the Flavobacteriaceae and reorganize its genera based on Amino Acid Identity values calculated from whole genome sequences.</title>
        <authorList>
            <person name="Nicholson A.C."/>
            <person name="Gulvik C.A."/>
            <person name="Whitney A.M."/>
            <person name="Humrighouse B.W."/>
            <person name="Bell M."/>
            <person name="Holmes B."/>
            <person name="Steigerwalt A."/>
            <person name="Villarma A."/>
            <person name="Sheth M."/>
            <person name="Batra D."/>
            <person name="Pryor J."/>
            <person name="Bernardet J.-F."/>
            <person name="Hugo C."/>
            <person name="Kampfer P."/>
            <person name="Newman J."/>
            <person name="Mcquiston J.R."/>
        </authorList>
    </citation>
    <scope>NUCLEOTIDE SEQUENCE [LARGE SCALE GENOMIC DNA]</scope>
    <source>
        <strain evidence="2 3">G0235</strain>
    </source>
</reference>
<proteinExistence type="predicted"/>
<name>A0ABX9X878_9FLAO</name>
<dbReference type="EMBL" id="RJTW01000004">
    <property type="protein sequence ID" value="ROH94284.1"/>
    <property type="molecule type" value="Genomic_DNA"/>
</dbReference>
<accession>A0ABX9X878</accession>
<keyword evidence="3" id="KW-1185">Reference proteome</keyword>
<dbReference type="RefSeq" id="WP_123278358.1">
    <property type="nucleotide sequence ID" value="NZ_JALRGU010000631.1"/>
</dbReference>
<organism evidence="2 3">
    <name type="scientific">Chryseobacterium cucumeris</name>
    <dbReference type="NCBI Taxonomy" id="1813611"/>
    <lineage>
        <taxon>Bacteria</taxon>
        <taxon>Pseudomonadati</taxon>
        <taxon>Bacteroidota</taxon>
        <taxon>Flavobacteriia</taxon>
        <taxon>Flavobacteriales</taxon>
        <taxon>Weeksellaceae</taxon>
        <taxon>Chryseobacterium group</taxon>
        <taxon>Chryseobacterium</taxon>
    </lineage>
</organism>